<dbReference type="AlphaFoldDB" id="A0A2V2ZC78"/>
<feature type="transmembrane region" description="Helical" evidence="1">
    <location>
        <begin position="6"/>
        <end position="25"/>
    </location>
</feature>
<feature type="transmembrane region" description="Helical" evidence="1">
    <location>
        <begin position="53"/>
        <end position="75"/>
    </location>
</feature>
<keyword evidence="1" id="KW-0812">Transmembrane</keyword>
<organism evidence="2 3">
    <name type="scientific">Cytobacillus oceanisediminis</name>
    <dbReference type="NCBI Taxonomy" id="665099"/>
    <lineage>
        <taxon>Bacteria</taxon>
        <taxon>Bacillati</taxon>
        <taxon>Bacillota</taxon>
        <taxon>Bacilli</taxon>
        <taxon>Bacillales</taxon>
        <taxon>Bacillaceae</taxon>
        <taxon>Cytobacillus</taxon>
    </lineage>
</organism>
<accession>A0A2V2ZC78</accession>
<dbReference type="Pfam" id="PF06695">
    <property type="entry name" value="Sm_multidrug_ex"/>
    <property type="match status" value="1"/>
</dbReference>
<dbReference type="InterPro" id="IPR009577">
    <property type="entry name" value="Sm_multidrug_ex"/>
</dbReference>
<gene>
    <name evidence="2" type="ORF">DFO73_1291</name>
</gene>
<reference evidence="2 3" key="1">
    <citation type="submission" date="2018-05" db="EMBL/GenBank/DDBJ databases">
        <title>Freshwater and sediment microbial communities from various areas in North America, analyzing microbe dynamics in response to fracking.</title>
        <authorList>
            <person name="Lamendella R."/>
        </authorList>
    </citation>
    <scope>NUCLEOTIDE SEQUENCE [LARGE SCALE GENOMIC DNA]</scope>
    <source>
        <strain evidence="2 3">15_TX</strain>
    </source>
</reference>
<dbReference type="EMBL" id="QGTW01000029">
    <property type="protein sequence ID" value="PWW17252.1"/>
    <property type="molecule type" value="Genomic_DNA"/>
</dbReference>
<feature type="transmembrane region" description="Helical" evidence="1">
    <location>
        <begin position="87"/>
        <end position="108"/>
    </location>
</feature>
<dbReference type="Proteomes" id="UP000247150">
    <property type="component" value="Unassembled WGS sequence"/>
</dbReference>
<proteinExistence type="predicted"/>
<evidence type="ECO:0000256" key="1">
    <source>
        <dbReference type="SAM" id="Phobius"/>
    </source>
</evidence>
<sequence length="113" mass="12629">MIVAVLSFAGNFLTVFLLIVLFERFQLWRRQKKGPEEKESGRSKRGKKVWNRYGLPGLALAGPILIGTHIAAAIGMGLGAKKQWTTFWMTISLALWSGIFAIATHYGFELFKG</sequence>
<protein>
    <submittedName>
        <fullName evidence="2">Putative small multi-drug export protein</fullName>
    </submittedName>
</protein>
<keyword evidence="1" id="KW-1133">Transmembrane helix</keyword>
<keyword evidence="1" id="KW-0472">Membrane</keyword>
<name>A0A2V2ZC78_9BACI</name>
<comment type="caution">
    <text evidence="2">The sequence shown here is derived from an EMBL/GenBank/DDBJ whole genome shotgun (WGS) entry which is preliminary data.</text>
</comment>
<evidence type="ECO:0000313" key="3">
    <source>
        <dbReference type="Proteomes" id="UP000247150"/>
    </source>
</evidence>
<evidence type="ECO:0000313" key="2">
    <source>
        <dbReference type="EMBL" id="PWW17252.1"/>
    </source>
</evidence>